<dbReference type="InterPro" id="IPR037191">
    <property type="entry name" value="VPS9_dom_sf"/>
</dbReference>
<dbReference type="PANTHER" id="PTHR23101">
    <property type="entry name" value="RAB GDP/GTP EXCHANGE FACTOR"/>
    <property type="match status" value="1"/>
</dbReference>
<organism evidence="2 3">
    <name type="scientific">Paramuricea clavata</name>
    <name type="common">Red gorgonian</name>
    <name type="synonym">Violescent sea-whip</name>
    <dbReference type="NCBI Taxonomy" id="317549"/>
    <lineage>
        <taxon>Eukaryota</taxon>
        <taxon>Metazoa</taxon>
        <taxon>Cnidaria</taxon>
        <taxon>Anthozoa</taxon>
        <taxon>Octocorallia</taxon>
        <taxon>Malacalcyonacea</taxon>
        <taxon>Plexauridae</taxon>
        <taxon>Paramuricea</taxon>
    </lineage>
</organism>
<dbReference type="Gene3D" id="1.20.1050.80">
    <property type="entry name" value="VPS9 domain"/>
    <property type="match status" value="1"/>
</dbReference>
<evidence type="ECO:0000313" key="2">
    <source>
        <dbReference type="EMBL" id="CAB3980698.1"/>
    </source>
</evidence>
<gene>
    <name evidence="2" type="ORF">PACLA_8A017842</name>
</gene>
<feature type="region of interest" description="Disordered" evidence="1">
    <location>
        <begin position="173"/>
        <end position="195"/>
    </location>
</feature>
<dbReference type="Pfam" id="PF02204">
    <property type="entry name" value="VPS9"/>
    <property type="match status" value="1"/>
</dbReference>
<sequence length="195" mass="21875">MIRLSSPDGSPGSADEFLPCLIYVILKSTPTMLNSNIQYITRFCNANKLMSGEAGYYFTNLCCAVKFIEMIDARSLSLTEEEFNRYMNGEQPPGSLEDQNGEDENLCEGLKLMQENLDNLAELRESQLRWRHKAVQLQNEIASFRTDVTKEVEGILDGTNKGQLQYLQQYLDEDSGSQSEKDMTAGSETTSAIVS</sequence>
<evidence type="ECO:0000313" key="3">
    <source>
        <dbReference type="Proteomes" id="UP001152795"/>
    </source>
</evidence>
<name>A0A7D9D9W9_PARCT</name>
<evidence type="ECO:0000256" key="1">
    <source>
        <dbReference type="SAM" id="MobiDB-lite"/>
    </source>
</evidence>
<feature type="compositionally biased region" description="Polar residues" evidence="1">
    <location>
        <begin position="186"/>
        <end position="195"/>
    </location>
</feature>
<dbReference type="SMART" id="SM00167">
    <property type="entry name" value="VPS9"/>
    <property type="match status" value="1"/>
</dbReference>
<keyword evidence="3" id="KW-1185">Reference proteome</keyword>
<dbReference type="InterPro" id="IPR003123">
    <property type="entry name" value="VPS9"/>
</dbReference>
<proteinExistence type="predicted"/>
<dbReference type="OrthoDB" id="300289at2759"/>
<reference evidence="2" key="1">
    <citation type="submission" date="2020-04" db="EMBL/GenBank/DDBJ databases">
        <authorList>
            <person name="Alioto T."/>
            <person name="Alioto T."/>
            <person name="Gomez Garrido J."/>
        </authorList>
    </citation>
    <scope>NUCLEOTIDE SEQUENCE</scope>
    <source>
        <strain evidence="2">A484AB</strain>
    </source>
</reference>
<protein>
    <submittedName>
        <fullName evidence="2">Rab5 GDP GTP exchange factor-like</fullName>
    </submittedName>
</protein>
<dbReference type="PANTHER" id="PTHR23101:SF122">
    <property type="entry name" value="RABAPTIN-5-ASSOCIATED EXCHANGE FACTOR FOR RAB5"/>
    <property type="match status" value="1"/>
</dbReference>
<dbReference type="InterPro" id="IPR045046">
    <property type="entry name" value="Vps9-like"/>
</dbReference>
<dbReference type="AlphaFoldDB" id="A0A7D9D9W9"/>
<dbReference type="Proteomes" id="UP001152795">
    <property type="component" value="Unassembled WGS sequence"/>
</dbReference>
<dbReference type="GO" id="GO:0016192">
    <property type="term" value="P:vesicle-mediated transport"/>
    <property type="evidence" value="ECO:0007669"/>
    <property type="project" value="InterPro"/>
</dbReference>
<dbReference type="GO" id="GO:0031267">
    <property type="term" value="F:small GTPase binding"/>
    <property type="evidence" value="ECO:0007669"/>
    <property type="project" value="TreeGrafter"/>
</dbReference>
<dbReference type="GO" id="GO:0005085">
    <property type="term" value="F:guanyl-nucleotide exchange factor activity"/>
    <property type="evidence" value="ECO:0007669"/>
    <property type="project" value="InterPro"/>
</dbReference>
<dbReference type="SUPFAM" id="SSF109993">
    <property type="entry name" value="VPS9 domain"/>
    <property type="match status" value="1"/>
</dbReference>
<dbReference type="PROSITE" id="PS51205">
    <property type="entry name" value="VPS9"/>
    <property type="match status" value="1"/>
</dbReference>
<dbReference type="GO" id="GO:0005829">
    <property type="term" value="C:cytosol"/>
    <property type="evidence" value="ECO:0007669"/>
    <property type="project" value="TreeGrafter"/>
</dbReference>
<dbReference type="EMBL" id="CACRXK020000315">
    <property type="protein sequence ID" value="CAB3980698.1"/>
    <property type="molecule type" value="Genomic_DNA"/>
</dbReference>
<dbReference type="GO" id="GO:0030139">
    <property type="term" value="C:endocytic vesicle"/>
    <property type="evidence" value="ECO:0007669"/>
    <property type="project" value="TreeGrafter"/>
</dbReference>
<comment type="caution">
    <text evidence="2">The sequence shown here is derived from an EMBL/GenBank/DDBJ whole genome shotgun (WGS) entry which is preliminary data.</text>
</comment>
<accession>A0A7D9D9W9</accession>